<accession>A0A2N3L7H2</accession>
<dbReference type="GO" id="GO:0032259">
    <property type="term" value="P:methylation"/>
    <property type="evidence" value="ECO:0007669"/>
    <property type="project" value="UniProtKB-KW"/>
</dbReference>
<dbReference type="InterPro" id="IPR025714">
    <property type="entry name" value="Methyltranfer_dom"/>
</dbReference>
<dbReference type="AlphaFoldDB" id="A0A2N3L7H2"/>
<dbReference type="SUPFAM" id="SSF53335">
    <property type="entry name" value="S-adenosyl-L-methionine-dependent methyltransferases"/>
    <property type="match status" value="1"/>
</dbReference>
<evidence type="ECO:0000313" key="3">
    <source>
        <dbReference type="Proteomes" id="UP000233332"/>
    </source>
</evidence>
<keyword evidence="2" id="KW-0808">Transferase</keyword>
<sequence length="263" mass="29436">MNEASNYSLRDEIKEYWSMRAATFDEQPGHEIFSETERAAWHALFERHIGKGNGRRALDLASGTAVISHLMHDLEFAVTGLDWSETMLEKARAKSKQRGSNIQFLLGDAENTLEPDNSYDVIVTRHLVWTLVDPAAAFVEWFRVLKPGGKLLVVDGDFVSSTWASKLNKAMADVMQSLGLRKAAEVAPQMKTHRDILARVHFSGGARSDEVSAMLRQTGFDPITVDFDLKQIHSAQKKHISFAKGLERGAQHRYAICAQKPIS</sequence>
<feature type="domain" description="Methyltransferase" evidence="1">
    <location>
        <begin position="54"/>
        <end position="172"/>
    </location>
</feature>
<dbReference type="InterPro" id="IPR050508">
    <property type="entry name" value="Methyltransf_Superfamily"/>
</dbReference>
<keyword evidence="2" id="KW-0489">Methyltransferase</keyword>
<dbReference type="InterPro" id="IPR029063">
    <property type="entry name" value="SAM-dependent_MTases_sf"/>
</dbReference>
<proteinExistence type="predicted"/>
<reference evidence="2 3" key="1">
    <citation type="submission" date="2017-09" db="EMBL/GenBank/DDBJ databases">
        <title>Biodiversity and function of Thalassospira species in the particle-attached aromatic-hydrocarbon-degrading consortia from the surface seawater of the China South Sea.</title>
        <authorList>
            <person name="Dong C."/>
            <person name="Lai Q."/>
            <person name="Shao Z."/>
        </authorList>
    </citation>
    <scope>NUCLEOTIDE SEQUENCE [LARGE SCALE GENOMIC DNA]</scope>
    <source>
        <strain evidence="2 3">139Z-12</strain>
    </source>
</reference>
<dbReference type="Gene3D" id="3.40.50.150">
    <property type="entry name" value="Vaccinia Virus protein VP39"/>
    <property type="match status" value="1"/>
</dbReference>
<name>A0A2N3L7H2_9PROT</name>
<organism evidence="2 3">
    <name type="scientific">Thalassospira lohafexi</name>
    <dbReference type="NCBI Taxonomy" id="744227"/>
    <lineage>
        <taxon>Bacteria</taxon>
        <taxon>Pseudomonadati</taxon>
        <taxon>Pseudomonadota</taxon>
        <taxon>Alphaproteobacteria</taxon>
        <taxon>Rhodospirillales</taxon>
        <taxon>Thalassospiraceae</taxon>
        <taxon>Thalassospira</taxon>
    </lineage>
</organism>
<evidence type="ECO:0000313" key="2">
    <source>
        <dbReference type="EMBL" id="PKR58823.1"/>
    </source>
</evidence>
<dbReference type="EMBL" id="NXGX01000003">
    <property type="protein sequence ID" value="PKR58823.1"/>
    <property type="molecule type" value="Genomic_DNA"/>
</dbReference>
<dbReference type="PANTHER" id="PTHR42912:SF80">
    <property type="entry name" value="METHYLTRANSFERASE DOMAIN-CONTAINING PROTEIN"/>
    <property type="match status" value="1"/>
</dbReference>
<dbReference type="PANTHER" id="PTHR42912">
    <property type="entry name" value="METHYLTRANSFERASE"/>
    <property type="match status" value="1"/>
</dbReference>
<comment type="caution">
    <text evidence="2">The sequence shown here is derived from an EMBL/GenBank/DDBJ whole genome shotgun (WGS) entry which is preliminary data.</text>
</comment>
<protein>
    <submittedName>
        <fullName evidence="2">SAM-dependent methyltransferase</fullName>
    </submittedName>
</protein>
<gene>
    <name evidence="2" type="ORF">COO92_08175</name>
</gene>
<dbReference type="Pfam" id="PF13847">
    <property type="entry name" value="Methyltransf_31"/>
    <property type="match status" value="1"/>
</dbReference>
<dbReference type="GO" id="GO:0008757">
    <property type="term" value="F:S-adenosylmethionine-dependent methyltransferase activity"/>
    <property type="evidence" value="ECO:0007669"/>
    <property type="project" value="InterPro"/>
</dbReference>
<dbReference type="CDD" id="cd02440">
    <property type="entry name" value="AdoMet_MTases"/>
    <property type="match status" value="1"/>
</dbReference>
<evidence type="ECO:0000259" key="1">
    <source>
        <dbReference type="Pfam" id="PF13847"/>
    </source>
</evidence>
<dbReference type="RefSeq" id="WP_101301296.1">
    <property type="nucleotide sequence ID" value="NZ_NXGX01000003.1"/>
</dbReference>
<dbReference type="Proteomes" id="UP000233332">
    <property type="component" value="Unassembled WGS sequence"/>
</dbReference>
<keyword evidence="3" id="KW-1185">Reference proteome</keyword>